<dbReference type="AlphaFoldDB" id="A0A0L0DF42"/>
<dbReference type="PROSITE" id="PS51886">
    <property type="entry name" value="TLDC"/>
    <property type="match status" value="1"/>
</dbReference>
<evidence type="ECO:0000256" key="1">
    <source>
        <dbReference type="SAM" id="MobiDB-lite"/>
    </source>
</evidence>
<dbReference type="RefSeq" id="XP_013757415.1">
    <property type="nucleotide sequence ID" value="XM_013901961.1"/>
</dbReference>
<protein>
    <recommendedName>
        <fullName evidence="2">TLDc domain-containing protein</fullName>
    </recommendedName>
</protein>
<feature type="region of interest" description="Disordered" evidence="1">
    <location>
        <begin position="291"/>
        <end position="317"/>
    </location>
</feature>
<dbReference type="InterPro" id="IPR006571">
    <property type="entry name" value="TLDc_dom"/>
</dbReference>
<feature type="compositionally biased region" description="Low complexity" evidence="1">
    <location>
        <begin position="295"/>
        <end position="317"/>
    </location>
</feature>
<evidence type="ECO:0000313" key="4">
    <source>
        <dbReference type="Proteomes" id="UP000054408"/>
    </source>
</evidence>
<evidence type="ECO:0000259" key="2">
    <source>
        <dbReference type="PROSITE" id="PS51886"/>
    </source>
</evidence>
<dbReference type="PANTHER" id="PTHR23354:SF104">
    <property type="entry name" value="TLD-DOMAIN CONTAINING NUCLEOLAR PROTEIN"/>
    <property type="match status" value="1"/>
</dbReference>
<dbReference type="eggNOG" id="KOG4636">
    <property type="taxonomic scope" value="Eukaryota"/>
</dbReference>
<organism evidence="3 4">
    <name type="scientific">Thecamonas trahens ATCC 50062</name>
    <dbReference type="NCBI Taxonomy" id="461836"/>
    <lineage>
        <taxon>Eukaryota</taxon>
        <taxon>Apusozoa</taxon>
        <taxon>Apusomonadida</taxon>
        <taxon>Apusomonadidae</taxon>
        <taxon>Thecamonas</taxon>
    </lineage>
</organism>
<dbReference type="EMBL" id="GL349458">
    <property type="protein sequence ID" value="KNC49938.1"/>
    <property type="molecule type" value="Genomic_DNA"/>
</dbReference>
<proteinExistence type="predicted"/>
<accession>A0A0L0DF42</accession>
<evidence type="ECO:0000313" key="3">
    <source>
        <dbReference type="EMBL" id="KNC49938.1"/>
    </source>
</evidence>
<gene>
    <name evidence="3" type="ORF">AMSG_06246</name>
</gene>
<feature type="domain" description="TLDc" evidence="2">
    <location>
        <begin position="300"/>
        <end position="491"/>
    </location>
</feature>
<name>A0A0L0DF42_THETB</name>
<dbReference type="SMART" id="SM00584">
    <property type="entry name" value="TLDc"/>
    <property type="match status" value="1"/>
</dbReference>
<sequence length="551" mass="56543">MGNTTSVDPSPLGVSPEEGKVLASSTIHRDVFLAHLAPFIGTGAATAVFTACVAHYEPCPSAEATARAAAEVMTGEQFAAGLASLLGKASSDFTALPSLLALTWVRPYVTHARAATARLMAPAADAAPSVASTEDVGLLLHLVLADALAVVFDGALPDDEPAWEDELEAFVARTAAAAVAEAAKHGIRRSPKTIVAHLLRTRLPGLVPNMLSALIAGLEAAAGAAAAAGVITIGSNKIAQHVPATTNFVVRASALDAASLVPVGVDLGAAPKLALALVLLTGRAALLPRTRTPADEASSSARARAAPDASSGSADASVSIDDLDSPVLYDSAVHGQALSSLVAQVAQYRAPSLLVASGADFSLGVLIAHEWPGSPSNPLANKFFGSPACVLVSFTPRLEVCAVTGPRDNFMYLYKPPQGSTSPVKSSDPSRAPVSCLAFGGRHGSFRLHLPEMLNRVHARAVGTTYANGVLIGDGDEAAADVDRVVVFGLGGPDARLAHAHALKRTDALIQQRRKVDRAALADNADRAILELAGAHDTTARARVANEERNA</sequence>
<reference evidence="3 4" key="1">
    <citation type="submission" date="2010-05" db="EMBL/GenBank/DDBJ databases">
        <title>The Genome Sequence of Thecamonas trahens ATCC 50062.</title>
        <authorList>
            <consortium name="The Broad Institute Genome Sequencing Platform"/>
            <person name="Russ C."/>
            <person name="Cuomo C."/>
            <person name="Shea T."/>
            <person name="Young S.K."/>
            <person name="Zeng Q."/>
            <person name="Koehrsen M."/>
            <person name="Haas B."/>
            <person name="Borodovsky M."/>
            <person name="Guigo R."/>
            <person name="Alvarado L."/>
            <person name="Berlin A."/>
            <person name="Bochicchio J."/>
            <person name="Borenstein D."/>
            <person name="Chapman S."/>
            <person name="Chen Z."/>
            <person name="Freedman E."/>
            <person name="Gellesch M."/>
            <person name="Goldberg J."/>
            <person name="Griggs A."/>
            <person name="Gujja S."/>
            <person name="Heilman E."/>
            <person name="Heiman D."/>
            <person name="Hepburn T."/>
            <person name="Howarth C."/>
            <person name="Jen D."/>
            <person name="Larson L."/>
            <person name="Mehta T."/>
            <person name="Park D."/>
            <person name="Pearson M."/>
            <person name="Roberts A."/>
            <person name="Saif S."/>
            <person name="Shenoy N."/>
            <person name="Sisk P."/>
            <person name="Stolte C."/>
            <person name="Sykes S."/>
            <person name="Thomson T."/>
            <person name="Walk T."/>
            <person name="White J."/>
            <person name="Yandava C."/>
            <person name="Burger G."/>
            <person name="Gray M.W."/>
            <person name="Holland P.W.H."/>
            <person name="King N."/>
            <person name="Lang F.B.F."/>
            <person name="Roger A.J."/>
            <person name="Ruiz-Trillo I."/>
            <person name="Lander E."/>
            <person name="Nusbaum C."/>
        </authorList>
    </citation>
    <scope>NUCLEOTIDE SEQUENCE [LARGE SCALE GENOMIC DNA]</scope>
    <source>
        <strain evidence="3 4">ATCC 50062</strain>
    </source>
</reference>
<dbReference type="Proteomes" id="UP000054408">
    <property type="component" value="Unassembled WGS sequence"/>
</dbReference>
<dbReference type="PANTHER" id="PTHR23354">
    <property type="entry name" value="NUCLEOLAR PROTEIN 7/ESTROGEN RECEPTOR COACTIVATOR-RELATED"/>
    <property type="match status" value="1"/>
</dbReference>
<dbReference type="GeneID" id="25565456"/>
<keyword evidence="4" id="KW-1185">Reference proteome</keyword>
<dbReference type="Pfam" id="PF07534">
    <property type="entry name" value="TLD"/>
    <property type="match status" value="1"/>
</dbReference>